<sequence length="127" mass="14243">MSIKFKTIERKNPQDRTLDAKYYAAVVANGSVDFETLAEMISEQSALSESDCLSLLNILEVNIIRELKQGRIVRLGKLGNFQISLSSKGFETEGEVSAEGITNTRILFRPAVKLRTMLKNLKFSRTT</sequence>
<dbReference type="RefSeq" id="WP_077809945.1">
    <property type="nucleotide sequence ID" value="NZ_CP150496.1"/>
</dbReference>
<keyword evidence="1 3" id="KW-0238">DNA-binding</keyword>
<evidence type="ECO:0000313" key="4">
    <source>
        <dbReference type="Proteomes" id="UP001491088"/>
    </source>
</evidence>
<evidence type="ECO:0000313" key="3">
    <source>
        <dbReference type="EMBL" id="WYW55346.1"/>
    </source>
</evidence>
<evidence type="ECO:0000259" key="2">
    <source>
        <dbReference type="Pfam" id="PF18291"/>
    </source>
</evidence>
<dbReference type="SUPFAM" id="SSF47729">
    <property type="entry name" value="IHF-like DNA-binding proteins"/>
    <property type="match status" value="1"/>
</dbReference>
<keyword evidence="4" id="KW-1185">Reference proteome</keyword>
<organism evidence="3 4">
    <name type="scientific">Polaribacter marinaquae</name>
    <dbReference type="NCBI Taxonomy" id="1642819"/>
    <lineage>
        <taxon>Bacteria</taxon>
        <taxon>Pseudomonadati</taxon>
        <taxon>Bacteroidota</taxon>
        <taxon>Flavobacteriia</taxon>
        <taxon>Flavobacteriales</taxon>
        <taxon>Flavobacteriaceae</taxon>
    </lineage>
</organism>
<dbReference type="Proteomes" id="UP001491088">
    <property type="component" value="Chromosome"/>
</dbReference>
<name>A0ABZ2TQE9_9FLAO</name>
<feature type="domain" description="HU" evidence="2">
    <location>
        <begin position="1"/>
        <end position="125"/>
    </location>
</feature>
<dbReference type="EMBL" id="CP150496">
    <property type="protein sequence ID" value="WYW55346.1"/>
    <property type="molecule type" value="Genomic_DNA"/>
</dbReference>
<accession>A0ABZ2TQE9</accession>
<dbReference type="GO" id="GO:0003677">
    <property type="term" value="F:DNA binding"/>
    <property type="evidence" value="ECO:0007669"/>
    <property type="project" value="UniProtKB-KW"/>
</dbReference>
<gene>
    <name evidence="3" type="ORF">WG950_12515</name>
</gene>
<protein>
    <submittedName>
        <fullName evidence="3">HU family DNA-binding protein</fullName>
    </submittedName>
</protein>
<dbReference type="Pfam" id="PF18291">
    <property type="entry name" value="HU-HIG"/>
    <property type="match status" value="1"/>
</dbReference>
<reference evidence="3 4" key="1">
    <citation type="submission" date="2024-03" db="EMBL/GenBank/DDBJ databases">
        <authorList>
            <person name="Cao K."/>
        </authorList>
    </citation>
    <scope>NUCLEOTIDE SEQUENCE [LARGE SCALE GENOMIC DNA]</scope>
    <source>
        <strain evidence="3 4">MCCC 1K00696</strain>
    </source>
</reference>
<dbReference type="NCBIfam" id="TIGR01201">
    <property type="entry name" value="HU_rel"/>
    <property type="match status" value="1"/>
</dbReference>
<dbReference type="InterPro" id="IPR041607">
    <property type="entry name" value="HU-HIG"/>
</dbReference>
<evidence type="ECO:0000256" key="1">
    <source>
        <dbReference type="ARBA" id="ARBA00023125"/>
    </source>
</evidence>
<dbReference type="InterPro" id="IPR010992">
    <property type="entry name" value="IHF-like_DNA-bd_dom_sf"/>
</dbReference>
<proteinExistence type="predicted"/>
<dbReference type="InterPro" id="IPR005902">
    <property type="entry name" value="HU_DNA-bd_put"/>
</dbReference>